<keyword evidence="7" id="KW-0456">Lyase</keyword>
<keyword evidence="13" id="KW-1185">Reference proteome</keyword>
<evidence type="ECO:0000256" key="4">
    <source>
        <dbReference type="ARBA" id="ARBA00022801"/>
    </source>
</evidence>
<comment type="subunit">
    <text evidence="2">Heterodimer of HisH and HisF.</text>
</comment>
<reference evidence="12 13" key="1">
    <citation type="submission" date="2011-06" db="EMBL/GenBank/DDBJ databases">
        <title>The draft genome of Thiorhodococcus drewsii AZ1.</title>
        <authorList>
            <consortium name="US DOE Joint Genome Institute (JGI-PGF)"/>
            <person name="Lucas S."/>
            <person name="Han J."/>
            <person name="Lapidus A."/>
            <person name="Cheng J.-F."/>
            <person name="Goodwin L."/>
            <person name="Pitluck S."/>
            <person name="Peters L."/>
            <person name="Land M.L."/>
            <person name="Hauser L."/>
            <person name="Vogl K."/>
            <person name="Liu Z."/>
            <person name="Imhoff J."/>
            <person name="Thiel V."/>
            <person name="Frigaard N.-U."/>
            <person name="Bryant D.A."/>
            <person name="Woyke T.J."/>
        </authorList>
    </citation>
    <scope>NUCLEOTIDE SEQUENCE [LARGE SCALE GENOMIC DNA]</scope>
    <source>
        <strain evidence="12 13">AZ1</strain>
    </source>
</reference>
<dbReference type="Proteomes" id="UP000004200">
    <property type="component" value="Unassembled WGS sequence"/>
</dbReference>
<comment type="catalytic activity">
    <reaction evidence="8">
        <text>5-[(5-phospho-1-deoxy-D-ribulos-1-ylimino)methylamino]-1-(5-phospho-beta-D-ribosyl)imidazole-4-carboxamide + L-glutamine = D-erythro-1-(imidazol-4-yl)glycerol 3-phosphate + 5-amino-1-(5-phospho-beta-D-ribosyl)imidazole-4-carboxamide + L-glutamate + H(+)</text>
        <dbReference type="Rhea" id="RHEA:24793"/>
        <dbReference type="ChEBI" id="CHEBI:15378"/>
        <dbReference type="ChEBI" id="CHEBI:29985"/>
        <dbReference type="ChEBI" id="CHEBI:58278"/>
        <dbReference type="ChEBI" id="CHEBI:58359"/>
        <dbReference type="ChEBI" id="CHEBI:58475"/>
        <dbReference type="ChEBI" id="CHEBI:58525"/>
        <dbReference type="EC" id="4.3.2.10"/>
    </reaction>
</comment>
<evidence type="ECO:0000256" key="1">
    <source>
        <dbReference type="ARBA" id="ARBA00005091"/>
    </source>
</evidence>
<evidence type="ECO:0000313" key="12">
    <source>
        <dbReference type="EMBL" id="EGV27994.1"/>
    </source>
</evidence>
<dbReference type="NCBIfam" id="TIGR01855">
    <property type="entry name" value="IMP_synth_hisH"/>
    <property type="match status" value="1"/>
</dbReference>
<dbReference type="PROSITE" id="PS51273">
    <property type="entry name" value="GATASE_TYPE_1"/>
    <property type="match status" value="1"/>
</dbReference>
<dbReference type="eggNOG" id="COG0118">
    <property type="taxonomic scope" value="Bacteria"/>
</dbReference>
<comment type="catalytic activity">
    <reaction evidence="9">
        <text>L-glutamine + H2O = L-glutamate + NH4(+)</text>
        <dbReference type="Rhea" id="RHEA:15889"/>
        <dbReference type="ChEBI" id="CHEBI:15377"/>
        <dbReference type="ChEBI" id="CHEBI:28938"/>
        <dbReference type="ChEBI" id="CHEBI:29985"/>
        <dbReference type="ChEBI" id="CHEBI:58359"/>
        <dbReference type="EC" id="3.5.1.2"/>
    </reaction>
</comment>
<evidence type="ECO:0000256" key="9">
    <source>
        <dbReference type="ARBA" id="ARBA00049534"/>
    </source>
</evidence>
<feature type="active site" evidence="10">
    <location>
        <position position="166"/>
    </location>
</feature>
<comment type="pathway">
    <text evidence="1">Amino-acid biosynthesis; L-histidine biosynthesis; L-histidine from 5-phospho-alpha-D-ribose 1-diphosphate: step 5/9.</text>
</comment>
<dbReference type="UniPathway" id="UPA00031">
    <property type="reaction ID" value="UER00010"/>
</dbReference>
<keyword evidence="12" id="KW-0808">Transferase</keyword>
<dbReference type="GO" id="GO:0004359">
    <property type="term" value="F:glutaminase activity"/>
    <property type="evidence" value="ECO:0007669"/>
    <property type="project" value="UniProtKB-EC"/>
</dbReference>
<dbReference type="STRING" id="765913.ThidrDRAFT_4218"/>
<dbReference type="GO" id="GO:0000107">
    <property type="term" value="F:imidazoleglycerol-phosphate synthase activity"/>
    <property type="evidence" value="ECO:0007669"/>
    <property type="project" value="RHEA"/>
</dbReference>
<dbReference type="SUPFAM" id="SSF52317">
    <property type="entry name" value="Class I glutamine amidotransferase-like"/>
    <property type="match status" value="1"/>
</dbReference>
<keyword evidence="6" id="KW-0368">Histidine biosynthesis</keyword>
<dbReference type="PANTHER" id="PTHR42701">
    <property type="entry name" value="IMIDAZOLE GLYCEROL PHOSPHATE SYNTHASE SUBUNIT HISH"/>
    <property type="match status" value="1"/>
</dbReference>
<feature type="active site" description="Nucleophile" evidence="10">
    <location>
        <position position="63"/>
    </location>
</feature>
<keyword evidence="4" id="KW-0378">Hydrolase</keyword>
<feature type="active site" evidence="10">
    <location>
        <position position="168"/>
    </location>
</feature>
<dbReference type="GO" id="GO:0016829">
    <property type="term" value="F:lyase activity"/>
    <property type="evidence" value="ECO:0007669"/>
    <property type="project" value="UniProtKB-KW"/>
</dbReference>
<evidence type="ECO:0000256" key="2">
    <source>
        <dbReference type="ARBA" id="ARBA00011152"/>
    </source>
</evidence>
<evidence type="ECO:0000259" key="11">
    <source>
        <dbReference type="Pfam" id="PF00117"/>
    </source>
</evidence>
<evidence type="ECO:0000256" key="5">
    <source>
        <dbReference type="ARBA" id="ARBA00022962"/>
    </source>
</evidence>
<name>G2E7F5_9GAMM</name>
<keyword evidence="5 12" id="KW-0315">Glutamine amidotransferase</keyword>
<feature type="domain" description="Glutamine amidotransferase" evidence="11">
    <location>
        <begin position="16"/>
        <end position="174"/>
    </location>
</feature>
<comment type="caution">
    <text evidence="12">The sequence shown here is derived from an EMBL/GenBank/DDBJ whole genome shotgun (WGS) entry which is preliminary data.</text>
</comment>
<evidence type="ECO:0000256" key="10">
    <source>
        <dbReference type="PIRSR" id="PIRSR000495-1"/>
    </source>
</evidence>
<keyword evidence="3" id="KW-0028">Amino-acid biosynthesis</keyword>
<dbReference type="InterPro" id="IPR029062">
    <property type="entry name" value="Class_I_gatase-like"/>
</dbReference>
<evidence type="ECO:0000256" key="7">
    <source>
        <dbReference type="ARBA" id="ARBA00023239"/>
    </source>
</evidence>
<protein>
    <submittedName>
        <fullName evidence="12">Glutamine amidotransferase class-I</fullName>
    </submittedName>
</protein>
<dbReference type="PIRSF" id="PIRSF000495">
    <property type="entry name" value="Amidotransf_hisH"/>
    <property type="match status" value="1"/>
</dbReference>
<dbReference type="Pfam" id="PF00117">
    <property type="entry name" value="GATase"/>
    <property type="match status" value="1"/>
</dbReference>
<gene>
    <name evidence="12" type="ORF">ThidrDRAFT_4218</name>
</gene>
<sequence length="183" mass="20345">MAIFPDAALVVEPQQLAQNTNCLVLPGVGHFKAYMTFLAENDWLKFLRDISESQKKLKVLGICAGFHILCAGSEEAPDVRGLGIFNVHVTSLKPNLSVNPALKVPNIGQKKMNSVPQLLDIDHAYFIHSFAAHSIKSSHERQWIDYGTDRLVAAMVRDNFIGMQYHPELSGTQGIKFLKTITQ</sequence>
<accession>G2E7F5</accession>
<evidence type="ECO:0000256" key="3">
    <source>
        <dbReference type="ARBA" id="ARBA00022605"/>
    </source>
</evidence>
<dbReference type="GO" id="GO:0000105">
    <property type="term" value="P:L-histidine biosynthetic process"/>
    <property type="evidence" value="ECO:0007669"/>
    <property type="project" value="UniProtKB-UniPathway"/>
</dbReference>
<dbReference type="Gene3D" id="3.40.50.880">
    <property type="match status" value="1"/>
</dbReference>
<evidence type="ECO:0000256" key="8">
    <source>
        <dbReference type="ARBA" id="ARBA00047838"/>
    </source>
</evidence>
<dbReference type="InterPro" id="IPR017926">
    <property type="entry name" value="GATASE"/>
</dbReference>
<dbReference type="EMBL" id="AFWT01000050">
    <property type="protein sequence ID" value="EGV27994.1"/>
    <property type="molecule type" value="Genomic_DNA"/>
</dbReference>
<proteinExistence type="predicted"/>
<dbReference type="PANTHER" id="PTHR42701:SF1">
    <property type="entry name" value="IMIDAZOLE GLYCEROL PHOSPHATE SYNTHASE SUBUNIT HISH"/>
    <property type="match status" value="1"/>
</dbReference>
<organism evidence="12 13">
    <name type="scientific">Thiorhodococcus drewsii AZ1</name>
    <dbReference type="NCBI Taxonomy" id="765913"/>
    <lineage>
        <taxon>Bacteria</taxon>
        <taxon>Pseudomonadati</taxon>
        <taxon>Pseudomonadota</taxon>
        <taxon>Gammaproteobacteria</taxon>
        <taxon>Chromatiales</taxon>
        <taxon>Chromatiaceae</taxon>
        <taxon>Thiorhodococcus</taxon>
    </lineage>
</organism>
<evidence type="ECO:0000256" key="6">
    <source>
        <dbReference type="ARBA" id="ARBA00023102"/>
    </source>
</evidence>
<evidence type="ECO:0000313" key="13">
    <source>
        <dbReference type="Proteomes" id="UP000004200"/>
    </source>
</evidence>
<dbReference type="InterPro" id="IPR010139">
    <property type="entry name" value="Imidazole-glycPsynth_HisH"/>
</dbReference>
<dbReference type="AlphaFoldDB" id="G2E7F5"/>